<dbReference type="RefSeq" id="WP_073884657.1">
    <property type="nucleotide sequence ID" value="NZ_FAUH01000020.1"/>
</dbReference>
<gene>
    <name evidence="3" type="ORF">CVAR292_02566</name>
</gene>
<keyword evidence="1" id="KW-1133">Transmembrane helix</keyword>
<keyword evidence="1" id="KW-0472">Membrane</keyword>
<evidence type="ECO:0000313" key="3">
    <source>
        <dbReference type="EMBL" id="CUU67207.1"/>
    </source>
</evidence>
<evidence type="ECO:0000256" key="1">
    <source>
        <dbReference type="SAM" id="Phobius"/>
    </source>
</evidence>
<proteinExistence type="predicted"/>
<feature type="transmembrane region" description="Helical" evidence="1">
    <location>
        <begin position="39"/>
        <end position="61"/>
    </location>
</feature>
<feature type="domain" description="Phage shock protein PspC N-terminal" evidence="2">
    <location>
        <begin position="11"/>
        <end position="64"/>
    </location>
</feature>
<dbReference type="InterPro" id="IPR007168">
    <property type="entry name" value="Phageshock_PspC_N"/>
</dbReference>
<name>A0A0X2NNX2_9CORY</name>
<dbReference type="Proteomes" id="UP000182498">
    <property type="component" value="Unassembled WGS sequence"/>
</dbReference>
<protein>
    <submittedName>
        <fullName evidence="3">Phage shock protein C (PspC) family protein</fullName>
    </submittedName>
</protein>
<keyword evidence="4" id="KW-1185">Reference proteome</keyword>
<keyword evidence="1" id="KW-0812">Transmembrane</keyword>
<dbReference type="EMBL" id="FAUH01000020">
    <property type="protein sequence ID" value="CUU67207.1"/>
    <property type="molecule type" value="Genomic_DNA"/>
</dbReference>
<organism evidence="3 4">
    <name type="scientific">Corynebacterium variabile</name>
    <dbReference type="NCBI Taxonomy" id="1727"/>
    <lineage>
        <taxon>Bacteria</taxon>
        <taxon>Bacillati</taxon>
        <taxon>Actinomycetota</taxon>
        <taxon>Actinomycetes</taxon>
        <taxon>Mycobacteriales</taxon>
        <taxon>Corynebacteriaceae</taxon>
        <taxon>Corynebacterium</taxon>
    </lineage>
</organism>
<dbReference type="Pfam" id="PF04024">
    <property type="entry name" value="PspC"/>
    <property type="match status" value="1"/>
</dbReference>
<dbReference type="AlphaFoldDB" id="A0A0X2NNX2"/>
<evidence type="ECO:0000313" key="4">
    <source>
        <dbReference type="Proteomes" id="UP000182498"/>
    </source>
</evidence>
<reference evidence="4" key="1">
    <citation type="submission" date="2015-11" db="EMBL/GenBank/DDBJ databases">
        <authorList>
            <person name="Dugat-Bony E."/>
        </authorList>
    </citation>
    <scope>NUCLEOTIDE SEQUENCE [LARGE SCALE GENOMIC DNA]</scope>
    <source>
        <strain evidence="4">Mu292</strain>
    </source>
</reference>
<evidence type="ECO:0000259" key="2">
    <source>
        <dbReference type="Pfam" id="PF04024"/>
    </source>
</evidence>
<accession>A0A0X2NNX2</accession>
<sequence length="86" mass="9321">MWTTRPVRLPRSQSPNTWFFGVCEGIAVRYQVSPVLVRLVVGLSVTLGGLGLWFYLVALLVMPSYRRPAVAGGGAAEERAGPALHP</sequence>